<feature type="region of interest" description="Disordered" evidence="1">
    <location>
        <begin position="366"/>
        <end position="390"/>
    </location>
</feature>
<sequence length="415" mass="43653">MVSLLAPALALLCTAAPSVLAAPTKYQYSQLDLASVPAHVRRDLTWSLQMGYSGQTFFDGFDFFTEPDPSHGSVTYVNKSQAFGEGLAFWTADGIPGIQAEHWATTNVGDARNSVRITSKALYTGGLFIFDVALMPWGCGVWPAIWTLGYEGTWPTTGEIDIVEGVQDMTANQMTVHTTPGCTIAQNTSLYTGGMISSDCDSSTGGAGCSIVSDTNNTFGPSFNDNGGGVYAMLWDGDGVRIWNFLRANVPSDITSGVPTPSTWGLPAAAFDRTLCDPYTFFQSQVLILNVNLCGDWAGTTYSNYAYCPGTCAERIANPANLVNTVMLVNSIKIYQQSGFEAIVGEAMTNSNQTGAAGAVALNTTKSNSTSSSSSSSSSKTSGSSKSSTGGIARVGDTLVLTYATVAAVMVSMLL</sequence>
<proteinExistence type="predicted"/>
<dbReference type="STRING" id="105984.A0A427YAL2"/>
<protein>
    <recommendedName>
        <fullName evidence="3">GH16 domain-containing protein</fullName>
    </recommendedName>
</protein>
<evidence type="ECO:0000313" key="4">
    <source>
        <dbReference type="EMBL" id="RSH88116.1"/>
    </source>
</evidence>
<dbReference type="OrthoDB" id="192832at2759"/>
<name>A0A427YAL2_9TREE</name>
<keyword evidence="2" id="KW-0732">Signal</keyword>
<evidence type="ECO:0000256" key="2">
    <source>
        <dbReference type="SAM" id="SignalP"/>
    </source>
</evidence>
<dbReference type="Gene3D" id="2.60.120.200">
    <property type="match status" value="1"/>
</dbReference>
<gene>
    <name evidence="4" type="ORF">EHS24_000643</name>
</gene>
<dbReference type="GO" id="GO:0009251">
    <property type="term" value="P:glucan catabolic process"/>
    <property type="evidence" value="ECO:0007669"/>
    <property type="project" value="TreeGrafter"/>
</dbReference>
<feature type="signal peptide" evidence="2">
    <location>
        <begin position="1"/>
        <end position="21"/>
    </location>
</feature>
<evidence type="ECO:0000313" key="5">
    <source>
        <dbReference type="Proteomes" id="UP000279236"/>
    </source>
</evidence>
<dbReference type="EMBL" id="RSCE01000001">
    <property type="protein sequence ID" value="RSH88116.1"/>
    <property type="molecule type" value="Genomic_DNA"/>
</dbReference>
<dbReference type="InterPro" id="IPR050546">
    <property type="entry name" value="Glycosyl_Hydrlase_16"/>
</dbReference>
<dbReference type="Pfam" id="PF26113">
    <property type="entry name" value="GH16_XgeA"/>
    <property type="match status" value="1"/>
</dbReference>
<dbReference type="PROSITE" id="PS51762">
    <property type="entry name" value="GH16_2"/>
    <property type="match status" value="1"/>
</dbReference>
<feature type="domain" description="GH16" evidence="3">
    <location>
        <begin position="29"/>
        <end position="340"/>
    </location>
</feature>
<reference evidence="4 5" key="1">
    <citation type="submission" date="2018-11" db="EMBL/GenBank/DDBJ databases">
        <title>Genome sequence of Apiotrichum porosum DSM 27194.</title>
        <authorList>
            <person name="Aliyu H."/>
            <person name="Gorte O."/>
            <person name="Ochsenreither K."/>
        </authorList>
    </citation>
    <scope>NUCLEOTIDE SEQUENCE [LARGE SCALE GENOMIC DNA]</scope>
    <source>
        <strain evidence="4 5">DSM 27194</strain>
    </source>
</reference>
<dbReference type="GeneID" id="39585186"/>
<dbReference type="Proteomes" id="UP000279236">
    <property type="component" value="Unassembled WGS sequence"/>
</dbReference>
<dbReference type="PANTHER" id="PTHR10963:SF24">
    <property type="entry name" value="GLYCOSIDASE C21B10.07-RELATED"/>
    <property type="match status" value="1"/>
</dbReference>
<organism evidence="4 5">
    <name type="scientific">Apiotrichum porosum</name>
    <dbReference type="NCBI Taxonomy" id="105984"/>
    <lineage>
        <taxon>Eukaryota</taxon>
        <taxon>Fungi</taxon>
        <taxon>Dikarya</taxon>
        <taxon>Basidiomycota</taxon>
        <taxon>Agaricomycotina</taxon>
        <taxon>Tremellomycetes</taxon>
        <taxon>Trichosporonales</taxon>
        <taxon>Trichosporonaceae</taxon>
        <taxon>Apiotrichum</taxon>
    </lineage>
</organism>
<accession>A0A427YAL2</accession>
<dbReference type="SUPFAM" id="SSF49899">
    <property type="entry name" value="Concanavalin A-like lectins/glucanases"/>
    <property type="match status" value="1"/>
</dbReference>
<dbReference type="InterPro" id="IPR013320">
    <property type="entry name" value="ConA-like_dom_sf"/>
</dbReference>
<evidence type="ECO:0000256" key="1">
    <source>
        <dbReference type="SAM" id="MobiDB-lite"/>
    </source>
</evidence>
<feature type="chain" id="PRO_5019443416" description="GH16 domain-containing protein" evidence="2">
    <location>
        <begin position="22"/>
        <end position="415"/>
    </location>
</feature>
<comment type="caution">
    <text evidence="4">The sequence shown here is derived from an EMBL/GenBank/DDBJ whole genome shotgun (WGS) entry which is preliminary data.</text>
</comment>
<dbReference type="CDD" id="cd02181">
    <property type="entry name" value="GH16_fungal_Lam16A_glucanase"/>
    <property type="match status" value="1"/>
</dbReference>
<dbReference type="GO" id="GO:0004553">
    <property type="term" value="F:hydrolase activity, hydrolyzing O-glycosyl compounds"/>
    <property type="evidence" value="ECO:0007669"/>
    <property type="project" value="InterPro"/>
</dbReference>
<dbReference type="InterPro" id="IPR000757">
    <property type="entry name" value="Beta-glucanase-like"/>
</dbReference>
<evidence type="ECO:0000259" key="3">
    <source>
        <dbReference type="PROSITE" id="PS51762"/>
    </source>
</evidence>
<dbReference type="AlphaFoldDB" id="A0A427YAL2"/>
<keyword evidence="5" id="KW-1185">Reference proteome</keyword>
<dbReference type="RefSeq" id="XP_028480324.1">
    <property type="nucleotide sequence ID" value="XM_028616467.1"/>
</dbReference>
<dbReference type="PANTHER" id="PTHR10963">
    <property type="entry name" value="GLYCOSYL HYDROLASE-RELATED"/>
    <property type="match status" value="1"/>
</dbReference>